<dbReference type="EMBL" id="CP073100">
    <property type="protein sequence ID" value="QUE53178.1"/>
    <property type="molecule type" value="Genomic_DNA"/>
</dbReference>
<keyword evidence="1" id="KW-0732">Signal</keyword>
<feature type="signal peptide" evidence="1">
    <location>
        <begin position="1"/>
        <end position="19"/>
    </location>
</feature>
<dbReference type="Proteomes" id="UP000676169">
    <property type="component" value="Chromosome"/>
</dbReference>
<dbReference type="AlphaFoldDB" id="A0A975J380"/>
<evidence type="ECO:0000313" key="2">
    <source>
        <dbReference type="EMBL" id="QUE53178.1"/>
    </source>
</evidence>
<dbReference type="RefSeq" id="WP_211634522.1">
    <property type="nucleotide sequence ID" value="NZ_CP073100.1"/>
</dbReference>
<evidence type="ECO:0000313" key="3">
    <source>
        <dbReference type="Proteomes" id="UP000676169"/>
    </source>
</evidence>
<name>A0A975J380_9BACT</name>
<proteinExistence type="predicted"/>
<reference evidence="2" key="1">
    <citation type="submission" date="2021-04" db="EMBL/GenBank/DDBJ databases">
        <title>Luteolibacter sp. 32A isolated from the skin of an Anderson's salamander (Ambystoma andersonii).</title>
        <authorList>
            <person name="Spergser J."/>
            <person name="Busse H.-J."/>
        </authorList>
    </citation>
    <scope>NUCLEOTIDE SEQUENCE</scope>
    <source>
        <strain evidence="2">32A</strain>
    </source>
</reference>
<organism evidence="2 3">
    <name type="scientific">Luteolibacter ambystomatis</name>
    <dbReference type="NCBI Taxonomy" id="2824561"/>
    <lineage>
        <taxon>Bacteria</taxon>
        <taxon>Pseudomonadati</taxon>
        <taxon>Verrucomicrobiota</taxon>
        <taxon>Verrucomicrobiia</taxon>
        <taxon>Verrucomicrobiales</taxon>
        <taxon>Verrucomicrobiaceae</taxon>
        <taxon>Luteolibacter</taxon>
    </lineage>
</organism>
<gene>
    <name evidence="2" type="ORF">KBB96_09820</name>
</gene>
<evidence type="ECO:0008006" key="4">
    <source>
        <dbReference type="Google" id="ProtNLM"/>
    </source>
</evidence>
<sequence>MNIPLHCIIAAGLAAQAHAAVILTDNFTAAGTTNGSIVNWTETGANLFGGIGTEAAAKHPGGTGSGIWAYFQTNETSAAGMYRSTLTSGLAGDTITLTFDFGGNTNSDLYTGTFTVSLWDGDPTVGGSTQLASLTPVNPASGAVSPITLQTTLVSNTAGSIYVRFNAGVTSPGSGFDQPIIDNVVVTLVPEPSACLFGALGLSVLLRRRR</sequence>
<dbReference type="KEGG" id="lamb:KBB96_09820"/>
<accession>A0A975J380</accession>
<protein>
    <recommendedName>
        <fullName evidence="4">PEP-CTERM sorting domain-containing protein</fullName>
    </recommendedName>
</protein>
<keyword evidence="3" id="KW-1185">Reference proteome</keyword>
<feature type="chain" id="PRO_5037363471" description="PEP-CTERM sorting domain-containing protein" evidence="1">
    <location>
        <begin position="20"/>
        <end position="210"/>
    </location>
</feature>
<evidence type="ECO:0000256" key="1">
    <source>
        <dbReference type="SAM" id="SignalP"/>
    </source>
</evidence>